<dbReference type="EMBL" id="JBHSIT010000012">
    <property type="protein sequence ID" value="MFC4912385.1"/>
    <property type="molecule type" value="Genomic_DNA"/>
</dbReference>
<name>A0ABV9UAK8_9ACTN</name>
<comment type="caution">
    <text evidence="1">The sequence shown here is derived from an EMBL/GenBank/DDBJ whole genome shotgun (WGS) entry which is preliminary data.</text>
</comment>
<evidence type="ECO:0000313" key="1">
    <source>
        <dbReference type="EMBL" id="MFC4912385.1"/>
    </source>
</evidence>
<organism evidence="1 2">
    <name type="scientific">Actinomadura gamaensis</name>
    <dbReference type="NCBI Taxonomy" id="1763541"/>
    <lineage>
        <taxon>Bacteria</taxon>
        <taxon>Bacillati</taxon>
        <taxon>Actinomycetota</taxon>
        <taxon>Actinomycetes</taxon>
        <taxon>Streptosporangiales</taxon>
        <taxon>Thermomonosporaceae</taxon>
        <taxon>Actinomadura</taxon>
    </lineage>
</organism>
<sequence>MVATEIDVAALQSELRAISGWMGEICRATGPQVWLGGGAAAFTTDLAGHVRSLDRMMSRLLDQVAAYNHIPMVTAPPPMPRVAPASGPPGVASASPTGMGRLEAALNRTSDGLPAAASRIRRVFALGCPHDPDVGQCARTAAWCKSEAERMRTRIHYALAENRANPALLLQGPMVPVPDRFGPREMADLGRMQAIAFGGETLSTGPGPSGLLTDIGQSLREHANDPDYLAAFFGRVPSGSIGKLAHALYERHEGTPLTTADKAVLGDIGTALGALSRRQREPVDQALGPIGSDMPGQALLVRLSAPNVKWSSAVLLDMARVSLRWRQDHPSYNVPTRTRPDNIPDPNQTVGSAKPLWWTAWGLNGPDDRALATHDPALSVLGRIASQNDTAAARALLATRLETTFTIKDAAKADPLTWLHRGYGDTYASLLVTPDWHDGGTAAGDVIRLGTTPEKGHDEEAARNTADLIRAVAWWNDNGREKLSALLKNAPLIPGWLDTTGLPAWIPHDRHYPAGLGPGLRTGLLNTTRANLAVLAYADRTTSGTGMLATDPISGRPYVNVNGSDVQSFLRTLAADDRTWAKLAVAAQSYRQQAFAWGLRTGMIEDAADRVGFLDGNLIPAYVKERTNSENLTKAEADSAKEVLGALRSLVLGKIPLDETPGASDAMTALTDKMLSKLEYSDFEKKIAQIKARGSAYSDQIYLDLALGYSRAHGGRIGDATVDSLLRKASLTDDEQQTIIQWSRTHVFSFPSSPDHLPLTGSRIIRTAEEAVEHEQPAE</sequence>
<keyword evidence="2" id="KW-1185">Reference proteome</keyword>
<proteinExistence type="predicted"/>
<dbReference type="RefSeq" id="WP_378262241.1">
    <property type="nucleotide sequence ID" value="NZ_JBHSIT010000012.1"/>
</dbReference>
<gene>
    <name evidence="1" type="ORF">ACFPCY_34145</name>
</gene>
<reference evidence="2" key="1">
    <citation type="journal article" date="2019" name="Int. J. Syst. Evol. Microbiol.">
        <title>The Global Catalogue of Microorganisms (GCM) 10K type strain sequencing project: providing services to taxonomists for standard genome sequencing and annotation.</title>
        <authorList>
            <consortium name="The Broad Institute Genomics Platform"/>
            <consortium name="The Broad Institute Genome Sequencing Center for Infectious Disease"/>
            <person name="Wu L."/>
            <person name="Ma J."/>
        </authorList>
    </citation>
    <scope>NUCLEOTIDE SEQUENCE [LARGE SCALE GENOMIC DNA]</scope>
    <source>
        <strain evidence="2">KLKA75</strain>
    </source>
</reference>
<protein>
    <submittedName>
        <fullName evidence="1">Uncharacterized protein</fullName>
    </submittedName>
</protein>
<evidence type="ECO:0000313" key="2">
    <source>
        <dbReference type="Proteomes" id="UP001595872"/>
    </source>
</evidence>
<dbReference type="Proteomes" id="UP001595872">
    <property type="component" value="Unassembled WGS sequence"/>
</dbReference>
<accession>A0ABV9UAK8</accession>